<dbReference type="Proteomes" id="UP001623232">
    <property type="component" value="Chromosome"/>
</dbReference>
<name>A0ABZ2XSN9_9RHOB</name>
<gene>
    <name evidence="2" type="ORF">QEZ52_00810</name>
</gene>
<keyword evidence="3" id="KW-1185">Reference proteome</keyword>
<evidence type="ECO:0008006" key="4">
    <source>
        <dbReference type="Google" id="ProtNLM"/>
    </source>
</evidence>
<evidence type="ECO:0000313" key="2">
    <source>
        <dbReference type="EMBL" id="WZK89120.1"/>
    </source>
</evidence>
<evidence type="ECO:0000256" key="1">
    <source>
        <dbReference type="SAM" id="SignalP"/>
    </source>
</evidence>
<accession>A0ABZ2XSN9</accession>
<reference evidence="2 3" key="1">
    <citation type="submission" date="2023-04" db="EMBL/GenBank/DDBJ databases">
        <title>Complete genome sequence of Alisedimentitalea scapharcae.</title>
        <authorList>
            <person name="Rong J.-C."/>
            <person name="Yi M.-L."/>
            <person name="Zhao Q."/>
        </authorList>
    </citation>
    <scope>NUCLEOTIDE SEQUENCE [LARGE SCALE GENOMIC DNA]</scope>
    <source>
        <strain evidence="2 3">KCTC 42119</strain>
    </source>
</reference>
<feature type="chain" id="PRO_5046174622" description="HEAT repeat domain-containing protein" evidence="1">
    <location>
        <begin position="21"/>
        <end position="758"/>
    </location>
</feature>
<keyword evidence="1" id="KW-0732">Signal</keyword>
<protein>
    <recommendedName>
        <fullName evidence="4">HEAT repeat domain-containing protein</fullName>
    </recommendedName>
</protein>
<organism evidence="2 3">
    <name type="scientific">Aliisedimentitalea scapharcae</name>
    <dbReference type="NCBI Taxonomy" id="1524259"/>
    <lineage>
        <taxon>Bacteria</taxon>
        <taxon>Pseudomonadati</taxon>
        <taxon>Pseudomonadota</taxon>
        <taxon>Alphaproteobacteria</taxon>
        <taxon>Rhodobacterales</taxon>
        <taxon>Roseobacteraceae</taxon>
        <taxon>Aliisedimentitalea</taxon>
    </lineage>
</organism>
<dbReference type="RefSeq" id="WP_406647065.1">
    <property type="nucleotide sequence ID" value="NZ_CP123584.1"/>
</dbReference>
<evidence type="ECO:0000313" key="3">
    <source>
        <dbReference type="Proteomes" id="UP001623232"/>
    </source>
</evidence>
<dbReference type="EMBL" id="CP123584">
    <property type="protein sequence ID" value="WZK89120.1"/>
    <property type="molecule type" value="Genomic_DNA"/>
</dbReference>
<proteinExistence type="predicted"/>
<sequence length="758" mass="83444">MMRLLFFLVMFLLGPGFALAETFRSVVRSGAHDGFTRLVLKVPDQVKWSVATNGQAATISVDSPEIIFDTSKVFSRIGKQHLLALRQVSKEGDLQLDLACRCDISGFMQENSFLVIDIREPKRTLWESREKFFPKSGVSYRFNMDGVRSVEETAGVERTFALNGGYGRLDLDSTVATMQENKTTSPTLVLPFNIKNQEFQKSNDNTEKYLDGMLSRALSQGVLQPQTNTVATEDYSGLSAHKGELSLIENINASTVIDRDFQSSLEGTAGRPSDVVCLSEEITDINSWINDGATFDRVSEIRSEIFGEFDVLDEEKIKQLARLYIYLGFGAEAEQVLQILPENNVEATVLPSLAKIVDGRKVDYPSPFQDQSACPGSGALWTVLAAGQISDRTDTESVLRSFASLPSHLRENLGPKLSRMFVDHGNKDAAEAVLRAVARLGGEPTSDLSLAQAEIAGLSGRSTLEDEKLIETVNSADINSVEALVRLIGKRWEVRKPLTPDVSDLISSYALEYRKDALGPEVRQAEIIALGMAGDFESVFERLAIIREIDGRSHVNTALVPALFALTEQADDVTFLRHAFQVATWESWPEEANVILALARRLSKMGFSGPARDFLEQAHFSGDERKEASLLLGQTALDLDLPHRAMIDLLGVQGREASRIRAQAMMLNGDFSDAANLFVQNEDVDQALRSVWHSGEKPENLGNVSGRYAGFVSLSDALIDPVGVRSDLPPLASAHELVAESTSIRQNLRELLQDTPAR</sequence>
<feature type="signal peptide" evidence="1">
    <location>
        <begin position="1"/>
        <end position="20"/>
    </location>
</feature>